<dbReference type="RefSeq" id="XP_043034902.1">
    <property type="nucleotide sequence ID" value="XM_043187260.1"/>
</dbReference>
<dbReference type="Proteomes" id="UP000812287">
    <property type="component" value="Unassembled WGS sequence"/>
</dbReference>
<dbReference type="AlphaFoldDB" id="A0A9P7VJ16"/>
<dbReference type="EMBL" id="MU250560">
    <property type="protein sequence ID" value="KAG7441402.1"/>
    <property type="molecule type" value="Genomic_DNA"/>
</dbReference>
<protein>
    <submittedName>
        <fullName evidence="1">Uncharacterized protein</fullName>
    </submittedName>
</protein>
<keyword evidence="2" id="KW-1185">Reference proteome</keyword>
<gene>
    <name evidence="1" type="ORF">BT62DRAFT_937170</name>
</gene>
<name>A0A9P7VJ16_9AGAR</name>
<dbReference type="GeneID" id="66109557"/>
<evidence type="ECO:0000313" key="1">
    <source>
        <dbReference type="EMBL" id="KAG7441402.1"/>
    </source>
</evidence>
<proteinExistence type="predicted"/>
<evidence type="ECO:0000313" key="2">
    <source>
        <dbReference type="Proteomes" id="UP000812287"/>
    </source>
</evidence>
<reference evidence="1" key="1">
    <citation type="submission" date="2020-11" db="EMBL/GenBank/DDBJ databases">
        <title>Adaptations for nitrogen fixation in a non-lichenized fungal sporocarp promotes dispersal by wood-feeding termites.</title>
        <authorList>
            <consortium name="DOE Joint Genome Institute"/>
            <person name="Koch R.A."/>
            <person name="Yoon G."/>
            <person name="Arayal U."/>
            <person name="Lail K."/>
            <person name="Amirebrahimi M."/>
            <person name="Labutti K."/>
            <person name="Lipzen A."/>
            <person name="Riley R."/>
            <person name="Barry K."/>
            <person name="Henrissat B."/>
            <person name="Grigoriev I.V."/>
            <person name="Herr J.R."/>
            <person name="Aime M.C."/>
        </authorList>
    </citation>
    <scope>NUCLEOTIDE SEQUENCE</scope>
    <source>
        <strain evidence="1">MCA 3950</strain>
    </source>
</reference>
<accession>A0A9P7VJ16</accession>
<comment type="caution">
    <text evidence="1">The sequence shown here is derived from an EMBL/GenBank/DDBJ whole genome shotgun (WGS) entry which is preliminary data.</text>
</comment>
<organism evidence="1 2">
    <name type="scientific">Guyanagaster necrorhizus</name>
    <dbReference type="NCBI Taxonomy" id="856835"/>
    <lineage>
        <taxon>Eukaryota</taxon>
        <taxon>Fungi</taxon>
        <taxon>Dikarya</taxon>
        <taxon>Basidiomycota</taxon>
        <taxon>Agaricomycotina</taxon>
        <taxon>Agaricomycetes</taxon>
        <taxon>Agaricomycetidae</taxon>
        <taxon>Agaricales</taxon>
        <taxon>Marasmiineae</taxon>
        <taxon>Physalacriaceae</taxon>
        <taxon>Guyanagaster</taxon>
    </lineage>
</organism>
<sequence length="72" mass="8163">MVSLICGPSNLSWHISSGTWKISLPLRETCQVEVAVSRDGYGIADFRPDGFFFNMTPSSYNFNAFVGYYDWI</sequence>